<dbReference type="PANTHER" id="PTHR41286">
    <property type="entry name" value="HNH NUCLEASE YAJD-RELATED"/>
    <property type="match status" value="1"/>
</dbReference>
<gene>
    <name evidence="6" type="ORF">SAMN05216262_11377</name>
</gene>
<feature type="domain" description="HNH nuclease" evidence="5">
    <location>
        <begin position="19"/>
        <end position="74"/>
    </location>
</feature>
<dbReference type="STRING" id="641665.GCA_002104455_01211"/>
<dbReference type="Pfam" id="PF01844">
    <property type="entry name" value="HNH"/>
    <property type="match status" value="1"/>
</dbReference>
<keyword evidence="7" id="KW-1185">Reference proteome</keyword>
<dbReference type="GO" id="GO:0016787">
    <property type="term" value="F:hydrolase activity"/>
    <property type="evidence" value="ECO:0007669"/>
    <property type="project" value="UniProtKB-KW"/>
</dbReference>
<protein>
    <recommendedName>
        <fullName evidence="4">Putative HNH nuclease YajD</fullName>
    </recommendedName>
</protein>
<evidence type="ECO:0000256" key="2">
    <source>
        <dbReference type="ARBA" id="ARBA00022801"/>
    </source>
</evidence>
<dbReference type="Proteomes" id="UP000199297">
    <property type="component" value="Unassembled WGS sequence"/>
</dbReference>
<dbReference type="InterPro" id="IPR002711">
    <property type="entry name" value="HNH"/>
</dbReference>
<dbReference type="RefSeq" id="WP_085285582.1">
    <property type="nucleotide sequence ID" value="NZ_FOBI01000013.1"/>
</dbReference>
<accession>A0A1H7R639</accession>
<comment type="similarity">
    <text evidence="3">Belongs to the HNH nuclease family.</text>
</comment>
<evidence type="ECO:0000256" key="1">
    <source>
        <dbReference type="ARBA" id="ARBA00022722"/>
    </source>
</evidence>
<dbReference type="GO" id="GO:0004519">
    <property type="term" value="F:endonuclease activity"/>
    <property type="evidence" value="ECO:0007669"/>
    <property type="project" value="UniProtKB-KW"/>
</dbReference>
<evidence type="ECO:0000259" key="5">
    <source>
        <dbReference type="SMART" id="SM00507"/>
    </source>
</evidence>
<evidence type="ECO:0000256" key="4">
    <source>
        <dbReference type="ARBA" id="ARBA00040194"/>
    </source>
</evidence>
<dbReference type="GO" id="GO:0008270">
    <property type="term" value="F:zinc ion binding"/>
    <property type="evidence" value="ECO:0007669"/>
    <property type="project" value="InterPro"/>
</dbReference>
<organism evidence="6 7">
    <name type="scientific">Colwellia chukchiensis</name>
    <dbReference type="NCBI Taxonomy" id="641665"/>
    <lineage>
        <taxon>Bacteria</taxon>
        <taxon>Pseudomonadati</taxon>
        <taxon>Pseudomonadota</taxon>
        <taxon>Gammaproteobacteria</taxon>
        <taxon>Alteromonadales</taxon>
        <taxon>Colwelliaceae</taxon>
        <taxon>Colwellia</taxon>
    </lineage>
</organism>
<dbReference type="OrthoDB" id="9796565at2"/>
<keyword evidence="6" id="KW-0255">Endonuclease</keyword>
<dbReference type="Gene3D" id="1.10.30.50">
    <property type="match status" value="1"/>
</dbReference>
<proteinExistence type="inferred from homology"/>
<keyword evidence="2" id="KW-0378">Hydrolase</keyword>
<dbReference type="EMBL" id="FOBI01000013">
    <property type="protein sequence ID" value="SEL54997.1"/>
    <property type="molecule type" value="Genomic_DNA"/>
</dbReference>
<keyword evidence="1" id="KW-0540">Nuclease</keyword>
<dbReference type="PANTHER" id="PTHR41286:SF1">
    <property type="entry name" value="HNH NUCLEASE YAJD-RELATED"/>
    <property type="match status" value="1"/>
</dbReference>
<dbReference type="InterPro" id="IPR003615">
    <property type="entry name" value="HNH_nuc"/>
</dbReference>
<dbReference type="GO" id="GO:0005829">
    <property type="term" value="C:cytosol"/>
    <property type="evidence" value="ECO:0007669"/>
    <property type="project" value="TreeGrafter"/>
</dbReference>
<name>A0A1H7R639_9GAMM</name>
<evidence type="ECO:0000313" key="6">
    <source>
        <dbReference type="EMBL" id="SEL54997.1"/>
    </source>
</evidence>
<sequence length="114" mass="13313">MSSDRLGTSLNYKRQEQGYRDRALKLYPWVCGRCAREFVYSNLKELTVHHIDHDHTNNPNDGSNWELLCIYCHDNEHAKYTDHANYQTEVKAGDSNQDTATYNPFADLKSMLKK</sequence>
<dbReference type="NCBIfam" id="NF008448">
    <property type="entry name" value="PRK11295.1"/>
    <property type="match status" value="1"/>
</dbReference>
<dbReference type="CDD" id="cd00085">
    <property type="entry name" value="HNHc"/>
    <property type="match status" value="1"/>
</dbReference>
<dbReference type="SMART" id="SM00507">
    <property type="entry name" value="HNHc"/>
    <property type="match status" value="1"/>
</dbReference>
<evidence type="ECO:0000313" key="7">
    <source>
        <dbReference type="Proteomes" id="UP000199297"/>
    </source>
</evidence>
<reference evidence="7" key="1">
    <citation type="submission" date="2016-10" db="EMBL/GenBank/DDBJ databases">
        <authorList>
            <person name="Varghese N."/>
            <person name="Submissions S."/>
        </authorList>
    </citation>
    <scope>NUCLEOTIDE SEQUENCE [LARGE SCALE GENOMIC DNA]</scope>
    <source>
        <strain evidence="7">CGMCC 1.9127</strain>
    </source>
</reference>
<dbReference type="AlphaFoldDB" id="A0A1H7R639"/>
<dbReference type="GO" id="GO:0003676">
    <property type="term" value="F:nucleic acid binding"/>
    <property type="evidence" value="ECO:0007669"/>
    <property type="project" value="InterPro"/>
</dbReference>
<evidence type="ECO:0000256" key="3">
    <source>
        <dbReference type="ARBA" id="ARBA00038412"/>
    </source>
</evidence>